<dbReference type="PROSITE" id="PS01306">
    <property type="entry name" value="UPF0054"/>
    <property type="match status" value="1"/>
</dbReference>
<keyword evidence="5 7" id="KW-0378">Hydrolase</keyword>
<dbReference type="EC" id="3.1.-.-" evidence="7"/>
<dbReference type="InterPro" id="IPR002036">
    <property type="entry name" value="YbeY"/>
</dbReference>
<dbReference type="EMBL" id="JAIOIV010000082">
    <property type="protein sequence ID" value="MBZ0156639.1"/>
    <property type="molecule type" value="Genomic_DNA"/>
</dbReference>
<dbReference type="NCBIfam" id="TIGR00043">
    <property type="entry name" value="rRNA maturation RNase YbeY"/>
    <property type="match status" value="1"/>
</dbReference>
<gene>
    <name evidence="7 9" type="primary">ybeY</name>
    <name evidence="9" type="ORF">K8I29_10595</name>
</gene>
<dbReference type="GO" id="GO:0004222">
    <property type="term" value="F:metalloendopeptidase activity"/>
    <property type="evidence" value="ECO:0007669"/>
    <property type="project" value="InterPro"/>
</dbReference>
<keyword evidence="7" id="KW-0963">Cytoplasm</keyword>
<feature type="binding site" evidence="7">
    <location>
        <position position="147"/>
    </location>
    <ligand>
        <name>Zn(2+)</name>
        <dbReference type="ChEBI" id="CHEBI:29105"/>
        <note>catalytic</note>
    </ligand>
</feature>
<dbReference type="SUPFAM" id="SSF55486">
    <property type="entry name" value="Metalloproteases ('zincins'), catalytic domain"/>
    <property type="match status" value="1"/>
</dbReference>
<evidence type="ECO:0000256" key="4">
    <source>
        <dbReference type="ARBA" id="ARBA00022759"/>
    </source>
</evidence>
<dbReference type="HAMAP" id="MF_00009">
    <property type="entry name" value="Endoribonucl_YbeY"/>
    <property type="match status" value="1"/>
</dbReference>
<feature type="region of interest" description="Disordered" evidence="8">
    <location>
        <begin position="91"/>
        <end position="111"/>
    </location>
</feature>
<dbReference type="PANTHER" id="PTHR46986">
    <property type="entry name" value="ENDORIBONUCLEASE YBEY, CHLOROPLASTIC"/>
    <property type="match status" value="1"/>
</dbReference>
<dbReference type="Pfam" id="PF02130">
    <property type="entry name" value="YbeY"/>
    <property type="match status" value="1"/>
</dbReference>
<dbReference type="InterPro" id="IPR020549">
    <property type="entry name" value="YbeY_CS"/>
</dbReference>
<reference evidence="9" key="1">
    <citation type="journal article" date="2021" name="bioRxiv">
        <title>Unraveling nitrogen, sulfur and carbon metabolic pathways and microbial community transcriptional responses to substrate deprivation and toxicity stresses in a bioreactor mimicking anoxic brackish coastal sediment conditions.</title>
        <authorList>
            <person name="Martins P.D."/>
            <person name="Echeveste M.J."/>
            <person name="Arshad A."/>
            <person name="Kurth J."/>
            <person name="Ouboter H."/>
            <person name="Jetten M.S.M."/>
            <person name="Welte C.U."/>
        </authorList>
    </citation>
    <scope>NUCLEOTIDE SEQUENCE</scope>
    <source>
        <strain evidence="9">MAG_39</strain>
    </source>
</reference>
<keyword evidence="3 7" id="KW-0479">Metal-binding</keyword>
<sequence>MEITIRNSQRLIRISRRRIERLARKALSCQIRKESSRRPGKKRAGVVSLPDPTSVEVSILFVSDRRMRRLNREYRGIDKTTDVLSFPQVEAAGGGQPEIRGPKEPEGAGGAGTFPLGDIVISLPRARRQAEEYGVPLYDEITRLLIHGLLHLFGYDHERGGYEAVRMRKREAELAEALCR</sequence>
<keyword evidence="6 7" id="KW-0862">Zinc</keyword>
<dbReference type="GO" id="GO:0005737">
    <property type="term" value="C:cytoplasm"/>
    <property type="evidence" value="ECO:0007669"/>
    <property type="project" value="UniProtKB-SubCell"/>
</dbReference>
<evidence type="ECO:0000313" key="9">
    <source>
        <dbReference type="EMBL" id="MBZ0156639.1"/>
    </source>
</evidence>
<evidence type="ECO:0000256" key="7">
    <source>
        <dbReference type="HAMAP-Rule" id="MF_00009"/>
    </source>
</evidence>
<dbReference type="Proteomes" id="UP000705867">
    <property type="component" value="Unassembled WGS sequence"/>
</dbReference>
<protein>
    <recommendedName>
        <fullName evidence="7">Endoribonuclease YbeY</fullName>
        <ecNumber evidence="7">3.1.-.-</ecNumber>
    </recommendedName>
</protein>
<dbReference type="GO" id="GO:0008270">
    <property type="term" value="F:zinc ion binding"/>
    <property type="evidence" value="ECO:0007669"/>
    <property type="project" value="UniProtKB-UniRule"/>
</dbReference>
<comment type="similarity">
    <text evidence="1 7">Belongs to the endoribonuclease YbeY family.</text>
</comment>
<feature type="binding site" evidence="7">
    <location>
        <position position="151"/>
    </location>
    <ligand>
        <name>Zn(2+)</name>
        <dbReference type="ChEBI" id="CHEBI:29105"/>
        <note>catalytic</note>
    </ligand>
</feature>
<organism evidence="9 10">
    <name type="scientific">Candidatus Nitrobium versatile</name>
    <dbReference type="NCBI Taxonomy" id="2884831"/>
    <lineage>
        <taxon>Bacteria</taxon>
        <taxon>Pseudomonadati</taxon>
        <taxon>Nitrospirota</taxon>
        <taxon>Nitrospiria</taxon>
        <taxon>Nitrospirales</taxon>
        <taxon>Nitrospiraceae</taxon>
        <taxon>Candidatus Nitrobium</taxon>
    </lineage>
</organism>
<keyword evidence="4 7" id="KW-0255">Endonuclease</keyword>
<comment type="caution">
    <text evidence="9">The sequence shown here is derived from an EMBL/GenBank/DDBJ whole genome shotgun (WGS) entry which is preliminary data.</text>
</comment>
<comment type="subcellular location">
    <subcellularLocation>
        <location evidence="7">Cytoplasm</location>
    </subcellularLocation>
</comment>
<feature type="binding site" evidence="7">
    <location>
        <position position="157"/>
    </location>
    <ligand>
        <name>Zn(2+)</name>
        <dbReference type="ChEBI" id="CHEBI:29105"/>
        <note>catalytic</note>
    </ligand>
</feature>
<keyword evidence="2 7" id="KW-0540">Nuclease</keyword>
<evidence type="ECO:0000256" key="2">
    <source>
        <dbReference type="ARBA" id="ARBA00022722"/>
    </source>
</evidence>
<reference evidence="9" key="2">
    <citation type="submission" date="2021-08" db="EMBL/GenBank/DDBJ databases">
        <authorList>
            <person name="Dalcin Martins P."/>
        </authorList>
    </citation>
    <scope>NUCLEOTIDE SEQUENCE</scope>
    <source>
        <strain evidence="9">MAG_39</strain>
    </source>
</reference>
<dbReference type="GO" id="GO:0004521">
    <property type="term" value="F:RNA endonuclease activity"/>
    <property type="evidence" value="ECO:0007669"/>
    <property type="project" value="UniProtKB-UniRule"/>
</dbReference>
<dbReference type="PANTHER" id="PTHR46986:SF1">
    <property type="entry name" value="ENDORIBONUCLEASE YBEY, CHLOROPLASTIC"/>
    <property type="match status" value="1"/>
</dbReference>
<proteinExistence type="inferred from homology"/>
<dbReference type="AlphaFoldDB" id="A0A953JDE1"/>
<accession>A0A953JDE1</accession>
<keyword evidence="7" id="KW-0690">Ribosome biogenesis</keyword>
<evidence type="ECO:0000313" key="10">
    <source>
        <dbReference type="Proteomes" id="UP000705867"/>
    </source>
</evidence>
<keyword evidence="7" id="KW-0698">rRNA processing</keyword>
<dbReference type="InterPro" id="IPR023091">
    <property type="entry name" value="MetalPrtase_cat_dom_sf_prd"/>
</dbReference>
<comment type="function">
    <text evidence="7">Single strand-specific metallo-endoribonuclease involved in late-stage 70S ribosome quality control and in maturation of the 3' terminus of the 16S rRNA.</text>
</comment>
<evidence type="ECO:0000256" key="3">
    <source>
        <dbReference type="ARBA" id="ARBA00022723"/>
    </source>
</evidence>
<evidence type="ECO:0000256" key="6">
    <source>
        <dbReference type="ARBA" id="ARBA00022833"/>
    </source>
</evidence>
<evidence type="ECO:0000256" key="5">
    <source>
        <dbReference type="ARBA" id="ARBA00022801"/>
    </source>
</evidence>
<dbReference type="GO" id="GO:0006364">
    <property type="term" value="P:rRNA processing"/>
    <property type="evidence" value="ECO:0007669"/>
    <property type="project" value="UniProtKB-UniRule"/>
</dbReference>
<comment type="cofactor">
    <cofactor evidence="7">
        <name>Zn(2+)</name>
        <dbReference type="ChEBI" id="CHEBI:29105"/>
    </cofactor>
    <text evidence="7">Binds 1 zinc ion.</text>
</comment>
<evidence type="ECO:0000256" key="8">
    <source>
        <dbReference type="SAM" id="MobiDB-lite"/>
    </source>
</evidence>
<dbReference type="Gene3D" id="3.40.390.30">
    <property type="entry name" value="Metalloproteases ('zincins'), catalytic domain"/>
    <property type="match status" value="1"/>
</dbReference>
<name>A0A953JDE1_9BACT</name>
<evidence type="ECO:0000256" key="1">
    <source>
        <dbReference type="ARBA" id="ARBA00010875"/>
    </source>
</evidence>